<gene>
    <name evidence="1" type="ORF">J2S05_002192</name>
</gene>
<name>A0ABT9YHQ9_9BACI</name>
<protein>
    <submittedName>
        <fullName evidence="1">Uncharacterized protein</fullName>
    </submittedName>
</protein>
<evidence type="ECO:0000313" key="1">
    <source>
        <dbReference type="EMBL" id="MDQ0207393.1"/>
    </source>
</evidence>
<sequence length="64" mass="7344">MIAFLVTVTKHVVVHLKPFKKSVTGKVLSFLQKGVWMNFHAPFVIALEAYSRIAFLYPVIVLIW</sequence>
<organism evidence="1 2">
    <name type="scientific">Alkalicoccobacillus murimartini</name>
    <dbReference type="NCBI Taxonomy" id="171685"/>
    <lineage>
        <taxon>Bacteria</taxon>
        <taxon>Bacillati</taxon>
        <taxon>Bacillota</taxon>
        <taxon>Bacilli</taxon>
        <taxon>Bacillales</taxon>
        <taxon>Bacillaceae</taxon>
        <taxon>Alkalicoccobacillus</taxon>
    </lineage>
</organism>
<comment type="caution">
    <text evidence="1">The sequence shown here is derived from an EMBL/GenBank/DDBJ whole genome shotgun (WGS) entry which is preliminary data.</text>
</comment>
<proteinExistence type="predicted"/>
<dbReference type="EMBL" id="JAUSUA010000002">
    <property type="protein sequence ID" value="MDQ0207393.1"/>
    <property type="molecule type" value="Genomic_DNA"/>
</dbReference>
<dbReference type="Proteomes" id="UP001225034">
    <property type="component" value="Unassembled WGS sequence"/>
</dbReference>
<accession>A0ABT9YHQ9</accession>
<keyword evidence="2" id="KW-1185">Reference proteome</keyword>
<evidence type="ECO:0000313" key="2">
    <source>
        <dbReference type="Proteomes" id="UP001225034"/>
    </source>
</evidence>
<reference evidence="1 2" key="1">
    <citation type="submission" date="2023-07" db="EMBL/GenBank/DDBJ databases">
        <title>Genomic Encyclopedia of Type Strains, Phase IV (KMG-IV): sequencing the most valuable type-strain genomes for metagenomic binning, comparative biology and taxonomic classification.</title>
        <authorList>
            <person name="Goeker M."/>
        </authorList>
    </citation>
    <scope>NUCLEOTIDE SEQUENCE [LARGE SCALE GENOMIC DNA]</scope>
    <source>
        <strain evidence="1 2">DSM 19154</strain>
    </source>
</reference>